<protein>
    <submittedName>
        <fullName evidence="3">Uncharacterized protein</fullName>
    </submittedName>
</protein>
<dbReference type="EMBL" id="CP138580">
    <property type="protein sequence ID" value="WPG97476.1"/>
    <property type="molecule type" value="Genomic_DNA"/>
</dbReference>
<keyword evidence="4" id="KW-1185">Reference proteome</keyword>
<feature type="compositionally biased region" description="Basic and acidic residues" evidence="1">
    <location>
        <begin position="714"/>
        <end position="739"/>
    </location>
</feature>
<dbReference type="PANTHER" id="PTHR38426:SF1">
    <property type="entry name" value="MAINTENANCE OF TELOMERE CAPPING PROTEIN 4"/>
    <property type="match status" value="1"/>
</dbReference>
<feature type="compositionally biased region" description="Polar residues" evidence="1">
    <location>
        <begin position="452"/>
        <end position="465"/>
    </location>
</feature>
<feature type="compositionally biased region" description="Basic and acidic residues" evidence="1">
    <location>
        <begin position="104"/>
        <end position="120"/>
    </location>
</feature>
<feature type="compositionally biased region" description="Basic and acidic residues" evidence="1">
    <location>
        <begin position="672"/>
        <end position="681"/>
    </location>
</feature>
<organism evidence="3 4">
    <name type="scientific">Acrodontium crateriforme</name>
    <dbReference type="NCBI Taxonomy" id="150365"/>
    <lineage>
        <taxon>Eukaryota</taxon>
        <taxon>Fungi</taxon>
        <taxon>Dikarya</taxon>
        <taxon>Ascomycota</taxon>
        <taxon>Pezizomycotina</taxon>
        <taxon>Dothideomycetes</taxon>
        <taxon>Dothideomycetidae</taxon>
        <taxon>Mycosphaerellales</taxon>
        <taxon>Teratosphaeriaceae</taxon>
        <taxon>Acrodontium</taxon>
    </lineage>
</organism>
<gene>
    <name evidence="3" type="ORF">R9X50_00025200</name>
</gene>
<feature type="compositionally biased region" description="Polar residues" evidence="1">
    <location>
        <begin position="30"/>
        <end position="46"/>
    </location>
</feature>
<name>A0AAQ3LWX3_9PEZI</name>
<feature type="region of interest" description="Disordered" evidence="1">
    <location>
        <begin position="30"/>
        <end position="124"/>
    </location>
</feature>
<dbReference type="PANTHER" id="PTHR38426">
    <property type="entry name" value="MAINTENANCE OF TELOMERE CAPPING PROTEIN 4"/>
    <property type="match status" value="1"/>
</dbReference>
<feature type="transmembrane region" description="Helical" evidence="2">
    <location>
        <begin position="1028"/>
        <end position="1047"/>
    </location>
</feature>
<evidence type="ECO:0000256" key="2">
    <source>
        <dbReference type="SAM" id="Phobius"/>
    </source>
</evidence>
<dbReference type="Proteomes" id="UP001303373">
    <property type="component" value="Chromosome 1"/>
</dbReference>
<feature type="compositionally biased region" description="Basic residues" evidence="1">
    <location>
        <begin position="598"/>
        <end position="610"/>
    </location>
</feature>
<reference evidence="3 4" key="1">
    <citation type="submission" date="2023-11" db="EMBL/GenBank/DDBJ databases">
        <title>An acidophilic fungus is an integral part of prey digestion in a carnivorous sundew plant.</title>
        <authorList>
            <person name="Tsai I.J."/>
        </authorList>
    </citation>
    <scope>NUCLEOTIDE SEQUENCE [LARGE SCALE GENOMIC DNA]</scope>
    <source>
        <strain evidence="3">169a</strain>
    </source>
</reference>
<feature type="compositionally biased region" description="Basic and acidic residues" evidence="1">
    <location>
        <begin position="83"/>
        <end position="97"/>
    </location>
</feature>
<feature type="compositionally biased region" description="Basic and acidic residues" evidence="1">
    <location>
        <begin position="776"/>
        <end position="785"/>
    </location>
</feature>
<dbReference type="AlphaFoldDB" id="A0AAQ3LWX3"/>
<feature type="region of interest" description="Disordered" evidence="1">
    <location>
        <begin position="519"/>
        <end position="804"/>
    </location>
</feature>
<sequence length="1067" mass="119368">MSLDPWPSSSSSLPPAAADVTFLRIRAANSITGVTTASGSSDNGSGKNEPREHSSTSTNSYPVGSGSRQAPKTGGFLIGRPHTPAEKRGTRKNEKSESQVGNIHGEKGSLKVARTSEEPSHGTSPLWQEISADHSIAAGGGVPTQPQMDPAQLVRMALDLSESRRRNVSALIQGTLPPVSKVNQSGTRYGSVRSSKRETVLREDWRHNSASPKDSGYILPTLQSPILDLNGDISFDFSPATLSRAEKARKYFELANEHRKLLEYLPPINASRNEGPVAGGRAFNPLQSLRNRRLRTREKRPFTAPVDTWQDLDIVKDWIANVELVASGYGKDQPYQLPIYPGDGSVNTEARNETVPMGHLRTNTANSTIMRPENGWTVDPPELLADTYWTEQTDNKFFLEDRKGDRMITSRVPEAPQQAPNFVCVGGDSEQPPKREGAGRPARLQKPFPRNQAPSVNSVSSNEPQNHLNLTEDEVQENIGPLELHMQEMIHEEERGELNFPGISPIRWDMKQIPVSSFDTKTPKDLHNTHNLSIDSNSQHRRTPSDDGRAGRIPLDAMSSAEDFNSDEPSSPVITGFVLPMGMDLNSPPPGVSPLRQQKSRFHRLPKFRGHSKERNNLRPTDFAAQQSRTSLDSFRPSHQTHQQTESWTGNGSQRRNDTKNSTPRTSLDSSRPFEQRHKSTESWGGSLRRQETTSVKEPSSTVGRFFKGGRIGDLVRHESSRLGDRMRSKDEGSERWNDENGVTSGDSETSPRTSLDPGRTRPRYNIPNLPSFKPPGRDKIDSDPIGRQQRAQREVARPSRFGMLSIHPPGDSATNDDHSQYHGNFGGSHDSLASLRGARSISIRHAAKGEQRHWSISDRRQSERDKKITMRDIARAKALLMSSGIKAREIQRSADKPRREPLLLIQKVSNLVGRPLNPVSKREEHQIAARALTDDLNKSLSEFESTVSSFQNGSARSLASDLGKLQQKASDHLTKLVHETSDEADAFTVELTTRQPQDIKRIDDAIDNMLRRRRRQFRALRRTGFKLLEWMVLSIMWWIWFIVVLFNTMRRLATGAVSFVKWLVWF</sequence>
<evidence type="ECO:0000313" key="3">
    <source>
        <dbReference type="EMBL" id="WPG97476.1"/>
    </source>
</evidence>
<feature type="region of interest" description="Disordered" evidence="1">
    <location>
        <begin position="417"/>
        <end position="465"/>
    </location>
</feature>
<dbReference type="InterPro" id="IPR038769">
    <property type="entry name" value="MTC4"/>
</dbReference>
<keyword evidence="2" id="KW-1133">Transmembrane helix</keyword>
<accession>A0AAQ3LWX3</accession>
<keyword evidence="2" id="KW-0472">Membrane</keyword>
<feature type="compositionally biased region" description="Polar residues" evidence="1">
    <location>
        <begin position="624"/>
        <end position="670"/>
    </location>
</feature>
<feature type="compositionally biased region" description="Polar residues" evidence="1">
    <location>
        <begin position="55"/>
        <end position="70"/>
    </location>
</feature>
<proteinExistence type="predicted"/>
<feature type="compositionally biased region" description="Polar residues" evidence="1">
    <location>
        <begin position="693"/>
        <end position="703"/>
    </location>
</feature>
<feature type="compositionally biased region" description="Polar residues" evidence="1">
    <location>
        <begin position="741"/>
        <end position="754"/>
    </location>
</feature>
<evidence type="ECO:0000256" key="1">
    <source>
        <dbReference type="SAM" id="MobiDB-lite"/>
    </source>
</evidence>
<evidence type="ECO:0000313" key="4">
    <source>
        <dbReference type="Proteomes" id="UP001303373"/>
    </source>
</evidence>
<keyword evidence="2" id="KW-0812">Transmembrane</keyword>